<proteinExistence type="predicted"/>
<evidence type="ECO:0000313" key="1">
    <source>
        <dbReference type="EMBL" id="KAI0035988.1"/>
    </source>
</evidence>
<reference evidence="1" key="1">
    <citation type="submission" date="2021-02" db="EMBL/GenBank/DDBJ databases">
        <authorList>
            <consortium name="DOE Joint Genome Institute"/>
            <person name="Ahrendt S."/>
            <person name="Looney B.P."/>
            <person name="Miyauchi S."/>
            <person name="Morin E."/>
            <person name="Drula E."/>
            <person name="Courty P.E."/>
            <person name="Chicoki N."/>
            <person name="Fauchery L."/>
            <person name="Kohler A."/>
            <person name="Kuo A."/>
            <person name="Labutti K."/>
            <person name="Pangilinan J."/>
            <person name="Lipzen A."/>
            <person name="Riley R."/>
            <person name="Andreopoulos W."/>
            <person name="He G."/>
            <person name="Johnson J."/>
            <person name="Barry K.W."/>
            <person name="Grigoriev I.V."/>
            <person name="Nagy L."/>
            <person name="Hibbett D."/>
            <person name="Henrissat B."/>
            <person name="Matheny P.B."/>
            <person name="Labbe J."/>
            <person name="Martin F."/>
        </authorList>
    </citation>
    <scope>NUCLEOTIDE SEQUENCE</scope>
    <source>
        <strain evidence="1">EC-137</strain>
    </source>
</reference>
<comment type="caution">
    <text evidence="1">The sequence shown here is derived from an EMBL/GenBank/DDBJ whole genome shotgun (WGS) entry which is preliminary data.</text>
</comment>
<name>A0ACB8QWB8_9AGAM</name>
<evidence type="ECO:0000313" key="2">
    <source>
        <dbReference type="Proteomes" id="UP000814128"/>
    </source>
</evidence>
<gene>
    <name evidence="1" type="ORF">K488DRAFT_82599</name>
</gene>
<protein>
    <submittedName>
        <fullName evidence="1">Uncharacterized protein</fullName>
    </submittedName>
</protein>
<organism evidence="1 2">
    <name type="scientific">Vararia minispora EC-137</name>
    <dbReference type="NCBI Taxonomy" id="1314806"/>
    <lineage>
        <taxon>Eukaryota</taxon>
        <taxon>Fungi</taxon>
        <taxon>Dikarya</taxon>
        <taxon>Basidiomycota</taxon>
        <taxon>Agaricomycotina</taxon>
        <taxon>Agaricomycetes</taxon>
        <taxon>Russulales</taxon>
        <taxon>Lachnocladiaceae</taxon>
        <taxon>Vararia</taxon>
    </lineage>
</organism>
<dbReference type="EMBL" id="MU273477">
    <property type="protein sequence ID" value="KAI0035988.1"/>
    <property type="molecule type" value="Genomic_DNA"/>
</dbReference>
<accession>A0ACB8QWB8</accession>
<keyword evidence="2" id="KW-1185">Reference proteome</keyword>
<sequence>MALSVAKHDVANVEADIPALIIARRSLNTSINAPSSDQTLVEALANSPLAKTHRRAMVSAIQVLEGIIVFTLHLEAQHTMFEKSSLDATATLIRDDFGTLNIDTTTFETALRAKSHADLLSDFDGICAAISAPLSLAMETFSS</sequence>
<dbReference type="Proteomes" id="UP000814128">
    <property type="component" value="Unassembled WGS sequence"/>
</dbReference>
<reference evidence="1" key="2">
    <citation type="journal article" date="2022" name="New Phytol.">
        <title>Evolutionary transition to the ectomycorrhizal habit in the genomes of a hyperdiverse lineage of mushroom-forming fungi.</title>
        <authorList>
            <person name="Looney B."/>
            <person name="Miyauchi S."/>
            <person name="Morin E."/>
            <person name="Drula E."/>
            <person name="Courty P.E."/>
            <person name="Kohler A."/>
            <person name="Kuo A."/>
            <person name="LaButti K."/>
            <person name="Pangilinan J."/>
            <person name="Lipzen A."/>
            <person name="Riley R."/>
            <person name="Andreopoulos W."/>
            <person name="He G."/>
            <person name="Johnson J."/>
            <person name="Nolan M."/>
            <person name="Tritt A."/>
            <person name="Barry K.W."/>
            <person name="Grigoriev I.V."/>
            <person name="Nagy L.G."/>
            <person name="Hibbett D."/>
            <person name="Henrissat B."/>
            <person name="Matheny P.B."/>
            <person name="Labbe J."/>
            <person name="Martin F.M."/>
        </authorList>
    </citation>
    <scope>NUCLEOTIDE SEQUENCE</scope>
    <source>
        <strain evidence="1">EC-137</strain>
    </source>
</reference>